<name>A0A6J5N9G1_9CAUD</name>
<protein>
    <submittedName>
        <fullName evidence="1">Uncharacterized protein</fullName>
    </submittedName>
</protein>
<sequence>MRTVVYNYIKALGLKSVSLTNELPYLNSGSELYLKNKKTIYVEVAQIQQEPAIDALNGSGAVDEITTVSVYFVNDAKKLPTDYDSIVTQLKGARTAIGTEGYIQKTCNVSSSYQEDAVITQLEFSFRKLITN</sequence>
<evidence type="ECO:0000313" key="1">
    <source>
        <dbReference type="EMBL" id="CAB4154666.1"/>
    </source>
</evidence>
<proteinExistence type="predicted"/>
<dbReference type="EMBL" id="LR796615">
    <property type="protein sequence ID" value="CAB4154666.1"/>
    <property type="molecule type" value="Genomic_DNA"/>
</dbReference>
<accession>A0A6J5N9G1</accession>
<gene>
    <name evidence="1" type="ORF">UFOVP647_19</name>
</gene>
<organism evidence="1">
    <name type="scientific">uncultured Caudovirales phage</name>
    <dbReference type="NCBI Taxonomy" id="2100421"/>
    <lineage>
        <taxon>Viruses</taxon>
        <taxon>Duplodnaviria</taxon>
        <taxon>Heunggongvirae</taxon>
        <taxon>Uroviricota</taxon>
        <taxon>Caudoviricetes</taxon>
        <taxon>Peduoviridae</taxon>
        <taxon>Maltschvirus</taxon>
        <taxon>Maltschvirus maltsch</taxon>
    </lineage>
</organism>
<reference evidence="1" key="1">
    <citation type="submission" date="2020-04" db="EMBL/GenBank/DDBJ databases">
        <authorList>
            <person name="Chiriac C."/>
            <person name="Salcher M."/>
            <person name="Ghai R."/>
            <person name="Kavagutti S V."/>
        </authorList>
    </citation>
    <scope>NUCLEOTIDE SEQUENCE</scope>
</reference>